<accession>A0A0H5QQP8</accession>
<dbReference type="EMBL" id="HACM01003916">
    <property type="protein sequence ID" value="CRZ04358.1"/>
    <property type="molecule type" value="Transcribed_RNA"/>
</dbReference>
<keyword evidence="1" id="KW-0175">Coiled coil</keyword>
<feature type="domain" description="GAF" evidence="3">
    <location>
        <begin position="890"/>
        <end position="1045"/>
    </location>
</feature>
<dbReference type="InterPro" id="IPR029016">
    <property type="entry name" value="GAF-like_dom_sf"/>
</dbReference>
<name>A0A0H5QQP8_9EUKA</name>
<feature type="non-terminal residue" evidence="4">
    <location>
        <position position="1"/>
    </location>
</feature>
<sequence length="1450" mass="161591">KDGIRTRLEEACLTMWKSICGIQFCSILAASEMIKSWTDLKSVHSVIDLSNCAISELVEHVCANNEIADSEVSLKDVSELWNGTETGSHDKRRCFCLPICDQSRSVVAVCVLVGSELDSHFNHELATLFCSIVGLWLQLFINLQSLQSETGLIRSDLIACSANQQRLESAKTALQKVLDLIADLTNCPSSSALSTEFLKGVDHLSGCHSVWCPPGLKPFQFSTTTTDKPFRIDVSSDSLEVLKQLYPTGNLWDQTFIRTCVVKDRCLISMNKKPFLDSDIELFDYIGRVGLTLVGFIEEHLDSTKLVKDLQTFAEGAKMELHLMKSSSMYAFWCKEAADRLWDSGLQDKDTVVKELANRVGCKQASFVIVQPAKCLPELAHEIMLTDTNSDLLSNPICINDAAEAKSVAVDWAEPALNLISAPLKHRTGFVILGTKREGNFTTEDQQFLDMFISFVSPIVELLNDSVSRDIAVNDLQRQCQDMSLEINSCQSERDVLKCAVEASVNDWGSMESLSSIALAHMEPTLRNMFRKLEIQADSIQIFSTWSRITSLEELTFDLPSSAITQAKATISMGKPCSMFFNDDCIDPPTKRHKYPARAGGGCSVMWIPIIPWVQRTTDAPVASFIMQIVRRYTECKDFSASELLAASLFARSLNSAFAVVNLQSEILQLQQKNYSAVDERERVGNQLKEIWNLLGMIIGSPDALIASPPSALLTLQQCLAAILSCELCTIFINTVEASKTLIKYTRDGIEFVKINVLNEPCIISWVCSTGTPYSVVDVETDPRYNDRFDNNDGTVKKPSSAMFIPLYRSKMVVGVIQATRYGQRSPFLNGDIEICALLGGLMMLIQPSIELASVADSTNDLQISQDVSAIPELRLLLSTGDWRIDRADAYICTAQDIFNALHNRIRVEGCGMFVLDDVNMRFRLVYTDLDLAENRVIDEIHFGTRQGLLGAAVSSASIQKVSNTVGDPRFQAFPDQWMRSSLNSTIIVPLIDASSSVVCGLIQLVNVTLAANTDLLESDLQYARCLSALASVVVQVRRQTLRLETESNQTVERLSSTRIALQTNVDEIRELQALTQCSAHIVDFCGAIIGVSTLAPLFQAVQYFVCKAFLASRAHLFLLDSDQKDMFCNISDDVGGAAHCLRLPLDASVVGVVQRTANPTIICHPWTENPALSPSNPEAKNLRVALENLPWYTATTCKAILAAPVRDHNQQIIGVIEVCRFDLKNGRNWCNDDVVRLELICNRVASALQNCRQFHRLKSKFDALMTRLRMLEQRRREQDENDELDDGYGSKPLRSKQAARQEMEHMVQLQSQLQAALTDRDQLKFETSKLYSALEERETQVISARQRIEALEKNVRYAQMQFRTMIVESVDDDEIGETHAREMNVIKRELEQARGDNIELVSAMQSLISSYAADGSNKVNAAIQQAKLALNKDNPKIAPSRQIFSYLDK</sequence>
<protein>
    <recommendedName>
        <fullName evidence="3">GAF domain-containing protein</fullName>
    </recommendedName>
</protein>
<reference evidence="4" key="1">
    <citation type="submission" date="2015-04" db="EMBL/GenBank/DDBJ databases">
        <title>The genome sequence of the plant pathogenic Rhizarian Plasmodiophora brassicae reveals insights in its biotrophic life cycle and the origin of chitin synthesis.</title>
        <authorList>
            <person name="Schwelm A."/>
            <person name="Fogelqvist J."/>
            <person name="Knaust A."/>
            <person name="Julke S."/>
            <person name="Lilja T."/>
            <person name="Dhandapani V."/>
            <person name="Bonilla-Rosso G."/>
            <person name="Karlsson M."/>
            <person name="Shevchenko A."/>
            <person name="Choi S.R."/>
            <person name="Kim H.G."/>
            <person name="Park J.Y."/>
            <person name="Lim Y.P."/>
            <person name="Ludwig-Muller J."/>
            <person name="Dixelius C."/>
        </authorList>
    </citation>
    <scope>NUCLEOTIDE SEQUENCE</scope>
    <source>
        <tissue evidence="4">Potato root galls</tissue>
    </source>
</reference>
<evidence type="ECO:0000259" key="3">
    <source>
        <dbReference type="SMART" id="SM00065"/>
    </source>
</evidence>
<feature type="domain" description="GAF" evidence="3">
    <location>
        <begin position="1094"/>
        <end position="1259"/>
    </location>
</feature>
<organism evidence="4">
    <name type="scientific">Spongospora subterranea</name>
    <dbReference type="NCBI Taxonomy" id="70186"/>
    <lineage>
        <taxon>Eukaryota</taxon>
        <taxon>Sar</taxon>
        <taxon>Rhizaria</taxon>
        <taxon>Endomyxa</taxon>
        <taxon>Phytomyxea</taxon>
        <taxon>Plasmodiophorida</taxon>
        <taxon>Plasmodiophoridae</taxon>
        <taxon>Spongospora</taxon>
    </lineage>
</organism>
<dbReference type="SMART" id="SM00065">
    <property type="entry name" value="GAF"/>
    <property type="match status" value="2"/>
</dbReference>
<evidence type="ECO:0000313" key="4">
    <source>
        <dbReference type="EMBL" id="CRZ04358.1"/>
    </source>
</evidence>
<evidence type="ECO:0000256" key="1">
    <source>
        <dbReference type="SAM" id="Coils"/>
    </source>
</evidence>
<dbReference type="InterPro" id="IPR003018">
    <property type="entry name" value="GAF"/>
</dbReference>
<dbReference type="SUPFAM" id="SSF55781">
    <property type="entry name" value="GAF domain-like"/>
    <property type="match status" value="3"/>
</dbReference>
<proteinExistence type="predicted"/>
<dbReference type="Gene3D" id="3.30.450.40">
    <property type="match status" value="3"/>
</dbReference>
<evidence type="ECO:0000256" key="2">
    <source>
        <dbReference type="SAM" id="MobiDB-lite"/>
    </source>
</evidence>
<feature type="coiled-coil region" evidence="1">
    <location>
        <begin position="1307"/>
        <end position="1362"/>
    </location>
</feature>
<feature type="region of interest" description="Disordered" evidence="2">
    <location>
        <begin position="1275"/>
        <end position="1301"/>
    </location>
</feature>